<protein>
    <submittedName>
        <fullName evidence="1">Uncharacterized protein</fullName>
    </submittedName>
</protein>
<sequence>MANSNEGWLKNKNTITNGDKRECRETILCISSSLTCGKECHSRIEHYSHNRRCGLAQNKLHDAKYIVS</sequence>
<proteinExistence type="predicted"/>
<dbReference type="EMBL" id="HACG01034866">
    <property type="protein sequence ID" value="CEK81731.1"/>
    <property type="molecule type" value="Transcribed_RNA"/>
</dbReference>
<gene>
    <name evidence="1" type="primary">ORF127655</name>
</gene>
<organism evidence="1">
    <name type="scientific">Arion vulgaris</name>
    <dbReference type="NCBI Taxonomy" id="1028688"/>
    <lineage>
        <taxon>Eukaryota</taxon>
        <taxon>Metazoa</taxon>
        <taxon>Spiralia</taxon>
        <taxon>Lophotrochozoa</taxon>
        <taxon>Mollusca</taxon>
        <taxon>Gastropoda</taxon>
        <taxon>Heterobranchia</taxon>
        <taxon>Euthyneura</taxon>
        <taxon>Panpulmonata</taxon>
        <taxon>Eupulmonata</taxon>
        <taxon>Stylommatophora</taxon>
        <taxon>Helicina</taxon>
        <taxon>Arionoidea</taxon>
        <taxon>Arionidae</taxon>
        <taxon>Arion</taxon>
    </lineage>
</organism>
<reference evidence="1" key="1">
    <citation type="submission" date="2014-12" db="EMBL/GenBank/DDBJ databases">
        <title>Insight into the proteome of Arion vulgaris.</title>
        <authorList>
            <person name="Aradska J."/>
            <person name="Bulat T."/>
            <person name="Smidak R."/>
            <person name="Sarate P."/>
            <person name="Gangsoo J."/>
            <person name="Sialana F."/>
            <person name="Bilban M."/>
            <person name="Lubec G."/>
        </authorList>
    </citation>
    <scope>NUCLEOTIDE SEQUENCE</scope>
    <source>
        <tissue evidence="1">Skin</tissue>
    </source>
</reference>
<accession>A0A0B7AP03</accession>
<evidence type="ECO:0000313" key="1">
    <source>
        <dbReference type="EMBL" id="CEK81731.1"/>
    </source>
</evidence>
<name>A0A0B7AP03_9EUPU</name>
<dbReference type="AlphaFoldDB" id="A0A0B7AP03"/>